<keyword evidence="2" id="KW-1185">Reference proteome</keyword>
<sequence length="630" mass="69755">MSRSETFSALAARLDAQEAKVLRAIKGYQAERKSRDFVIRRMKAALTEVCNVAREGSRTGALNSADLTEIVWKGSGLEHAVATIARRVDGLLDDEEIPLSCGNDVTDDSMAGNGVGSGLVDLLSNILNFTGPPVPPRHAPGSLEALASVAGNKHASYNSLHPPSVYTSLLARFNFSVNRPVLPPSTPIERRAFAEGRCEVETQDMWLPLRLDISDTMLAVVGIGGMMQNDPLLELIRLDAPPKEDQFSSWGVDIPHGLALVSMDVKLDDSRRLLHVADEKRIKTFRWAESGDHILPVHTMDAEGYNGPAVLRNGGAKILRSGVNGLAIWDVDTLPTHGPTGKKRIGKRIRDADLVTQRDETDEIERSSGTPPTQTIVGSALAKVTVWRDHPSNAQEVITQHLNYYGTERVNFETQQVVSRYLGHSAHANDIVTSKEDPHSFVTVGRDGSLRMYDCRLPAPVLAIFHNAEPLSAGLYQHIGGHPYIMIGGTKSEQIKVWDVRAKAPVYELSTGNNIVHALTWDAPRQTLYAATECSYMDRLGYYHGYRSAEFEPSSGSGSRTPDSDDEDVEESRHDYRCWPEDAYHLEQSFGHPLDCGYPRLFRYKYRWDTDVTVLPEYGSADLKGYDDFF</sequence>
<protein>
    <submittedName>
        <fullName evidence="1">Uncharacterized protein</fullName>
    </submittedName>
</protein>
<dbReference type="Proteomes" id="UP000814140">
    <property type="component" value="Unassembled WGS sequence"/>
</dbReference>
<name>A0ACB8SLW1_9AGAM</name>
<gene>
    <name evidence="1" type="ORF">BV25DRAFT_1831186</name>
</gene>
<organism evidence="1 2">
    <name type="scientific">Artomyces pyxidatus</name>
    <dbReference type="NCBI Taxonomy" id="48021"/>
    <lineage>
        <taxon>Eukaryota</taxon>
        <taxon>Fungi</taxon>
        <taxon>Dikarya</taxon>
        <taxon>Basidiomycota</taxon>
        <taxon>Agaricomycotina</taxon>
        <taxon>Agaricomycetes</taxon>
        <taxon>Russulales</taxon>
        <taxon>Auriscalpiaceae</taxon>
        <taxon>Artomyces</taxon>
    </lineage>
</organism>
<dbReference type="EMBL" id="MU277248">
    <property type="protein sequence ID" value="KAI0057359.1"/>
    <property type="molecule type" value="Genomic_DNA"/>
</dbReference>
<reference evidence="1" key="2">
    <citation type="journal article" date="2022" name="New Phytol.">
        <title>Evolutionary transition to the ectomycorrhizal habit in the genomes of a hyperdiverse lineage of mushroom-forming fungi.</title>
        <authorList>
            <person name="Looney B."/>
            <person name="Miyauchi S."/>
            <person name="Morin E."/>
            <person name="Drula E."/>
            <person name="Courty P.E."/>
            <person name="Kohler A."/>
            <person name="Kuo A."/>
            <person name="LaButti K."/>
            <person name="Pangilinan J."/>
            <person name="Lipzen A."/>
            <person name="Riley R."/>
            <person name="Andreopoulos W."/>
            <person name="He G."/>
            <person name="Johnson J."/>
            <person name="Nolan M."/>
            <person name="Tritt A."/>
            <person name="Barry K.W."/>
            <person name="Grigoriev I.V."/>
            <person name="Nagy L.G."/>
            <person name="Hibbett D."/>
            <person name="Henrissat B."/>
            <person name="Matheny P.B."/>
            <person name="Labbe J."/>
            <person name="Martin F.M."/>
        </authorList>
    </citation>
    <scope>NUCLEOTIDE SEQUENCE</scope>
    <source>
        <strain evidence="1">HHB10654</strain>
    </source>
</reference>
<comment type="caution">
    <text evidence="1">The sequence shown here is derived from an EMBL/GenBank/DDBJ whole genome shotgun (WGS) entry which is preliminary data.</text>
</comment>
<reference evidence="1" key="1">
    <citation type="submission" date="2021-03" db="EMBL/GenBank/DDBJ databases">
        <authorList>
            <consortium name="DOE Joint Genome Institute"/>
            <person name="Ahrendt S."/>
            <person name="Looney B.P."/>
            <person name="Miyauchi S."/>
            <person name="Morin E."/>
            <person name="Drula E."/>
            <person name="Courty P.E."/>
            <person name="Chicoki N."/>
            <person name="Fauchery L."/>
            <person name="Kohler A."/>
            <person name="Kuo A."/>
            <person name="Labutti K."/>
            <person name="Pangilinan J."/>
            <person name="Lipzen A."/>
            <person name="Riley R."/>
            <person name="Andreopoulos W."/>
            <person name="He G."/>
            <person name="Johnson J."/>
            <person name="Barry K.W."/>
            <person name="Grigoriev I.V."/>
            <person name="Nagy L."/>
            <person name="Hibbett D."/>
            <person name="Henrissat B."/>
            <person name="Matheny P.B."/>
            <person name="Labbe J."/>
            <person name="Martin F."/>
        </authorList>
    </citation>
    <scope>NUCLEOTIDE SEQUENCE</scope>
    <source>
        <strain evidence="1">HHB10654</strain>
    </source>
</reference>
<evidence type="ECO:0000313" key="2">
    <source>
        <dbReference type="Proteomes" id="UP000814140"/>
    </source>
</evidence>
<proteinExistence type="predicted"/>
<accession>A0ACB8SLW1</accession>
<evidence type="ECO:0000313" key="1">
    <source>
        <dbReference type="EMBL" id="KAI0057359.1"/>
    </source>
</evidence>